<reference evidence="7" key="3">
    <citation type="submission" date="2025-08" db="UniProtKB">
        <authorList>
            <consortium name="Ensembl"/>
        </authorList>
    </citation>
    <scope>IDENTIFICATION</scope>
</reference>
<feature type="signal peptide" evidence="5">
    <location>
        <begin position="1"/>
        <end position="20"/>
    </location>
</feature>
<evidence type="ECO:0000256" key="2">
    <source>
        <dbReference type="ARBA" id="ARBA00023157"/>
    </source>
</evidence>
<feature type="transmembrane region" description="Helical" evidence="4">
    <location>
        <begin position="653"/>
        <end position="670"/>
    </location>
</feature>
<dbReference type="GO" id="GO:0005615">
    <property type="term" value="C:extracellular space"/>
    <property type="evidence" value="ECO:0000318"/>
    <property type="project" value="GO_Central"/>
</dbReference>
<keyword evidence="4" id="KW-1133">Transmembrane helix</keyword>
<dbReference type="GO" id="GO:0009986">
    <property type="term" value="C:cell surface"/>
    <property type="evidence" value="ECO:0000318"/>
    <property type="project" value="GO_Central"/>
</dbReference>
<reference evidence="8" key="1">
    <citation type="journal article" date="2002" name="Science">
        <title>The draft genome of Ciona intestinalis: insights into chordate and vertebrate origins.</title>
        <authorList>
            <person name="Dehal P."/>
            <person name="Satou Y."/>
            <person name="Campbell R.K."/>
            <person name="Chapman J."/>
            <person name="Degnan B."/>
            <person name="De Tomaso A."/>
            <person name="Davidson B."/>
            <person name="Di Gregorio A."/>
            <person name="Gelpke M."/>
            <person name="Goodstein D.M."/>
            <person name="Harafuji N."/>
            <person name="Hastings K.E."/>
            <person name="Ho I."/>
            <person name="Hotta K."/>
            <person name="Huang W."/>
            <person name="Kawashima T."/>
            <person name="Lemaire P."/>
            <person name="Martinez D."/>
            <person name="Meinertzhagen I.A."/>
            <person name="Necula S."/>
            <person name="Nonaka M."/>
            <person name="Putnam N."/>
            <person name="Rash S."/>
            <person name="Saiga H."/>
            <person name="Satake M."/>
            <person name="Terry A."/>
            <person name="Yamada L."/>
            <person name="Wang H.G."/>
            <person name="Awazu S."/>
            <person name="Azumi K."/>
            <person name="Boore J."/>
            <person name="Branno M."/>
            <person name="Chin-Bow S."/>
            <person name="DeSantis R."/>
            <person name="Doyle S."/>
            <person name="Francino P."/>
            <person name="Keys D.N."/>
            <person name="Haga S."/>
            <person name="Hayashi H."/>
            <person name="Hino K."/>
            <person name="Imai K.S."/>
            <person name="Inaba K."/>
            <person name="Kano S."/>
            <person name="Kobayashi K."/>
            <person name="Kobayashi M."/>
            <person name="Lee B.I."/>
            <person name="Makabe K.W."/>
            <person name="Manohar C."/>
            <person name="Matassi G."/>
            <person name="Medina M."/>
            <person name="Mochizuki Y."/>
            <person name="Mount S."/>
            <person name="Morishita T."/>
            <person name="Miura S."/>
            <person name="Nakayama A."/>
            <person name="Nishizaka S."/>
            <person name="Nomoto H."/>
            <person name="Ohta F."/>
            <person name="Oishi K."/>
            <person name="Rigoutsos I."/>
            <person name="Sano M."/>
            <person name="Sasaki A."/>
            <person name="Sasakura Y."/>
            <person name="Shoguchi E."/>
            <person name="Shin-i T."/>
            <person name="Spagnuolo A."/>
            <person name="Stainier D."/>
            <person name="Suzuki M.M."/>
            <person name="Tassy O."/>
            <person name="Takatori N."/>
            <person name="Tokuoka M."/>
            <person name="Yagi K."/>
            <person name="Yoshizaki F."/>
            <person name="Wada S."/>
            <person name="Zhang C."/>
            <person name="Hyatt P.D."/>
            <person name="Larimer F."/>
            <person name="Detter C."/>
            <person name="Doggett N."/>
            <person name="Glavina T."/>
            <person name="Hawkins T."/>
            <person name="Richardson P."/>
            <person name="Lucas S."/>
            <person name="Kohara Y."/>
            <person name="Levine M."/>
            <person name="Satoh N."/>
            <person name="Rokhsar D.S."/>
        </authorList>
    </citation>
    <scope>NUCLEOTIDE SEQUENCE [LARGE SCALE GENOMIC DNA]</scope>
</reference>
<dbReference type="Pfam" id="PF00100">
    <property type="entry name" value="Zona_pellucida"/>
    <property type="match status" value="1"/>
</dbReference>
<evidence type="ECO:0000256" key="1">
    <source>
        <dbReference type="ARBA" id="ARBA00022729"/>
    </source>
</evidence>
<dbReference type="InterPro" id="IPR042235">
    <property type="entry name" value="ZP-C_dom"/>
</dbReference>
<organism evidence="7 8">
    <name type="scientific">Ciona intestinalis</name>
    <name type="common">Transparent sea squirt</name>
    <name type="synonym">Ascidia intestinalis</name>
    <dbReference type="NCBI Taxonomy" id="7719"/>
    <lineage>
        <taxon>Eukaryota</taxon>
        <taxon>Metazoa</taxon>
        <taxon>Chordata</taxon>
        <taxon>Tunicata</taxon>
        <taxon>Ascidiacea</taxon>
        <taxon>Phlebobranchia</taxon>
        <taxon>Cionidae</taxon>
        <taxon>Ciona</taxon>
    </lineage>
</organism>
<dbReference type="Proteomes" id="UP000008144">
    <property type="component" value="Chromosome 14"/>
</dbReference>
<feature type="region of interest" description="Disordered" evidence="3">
    <location>
        <begin position="560"/>
        <end position="629"/>
    </location>
</feature>
<dbReference type="InterPro" id="IPR001507">
    <property type="entry name" value="ZP_dom"/>
</dbReference>
<keyword evidence="1 5" id="KW-0732">Signal</keyword>
<dbReference type="PANTHER" id="PTHR14002">
    <property type="entry name" value="ENDOGLIN/TGF-BETA RECEPTOR TYPE III"/>
    <property type="match status" value="1"/>
</dbReference>
<dbReference type="GeneID" id="100177359"/>
<evidence type="ECO:0000313" key="8">
    <source>
        <dbReference type="Proteomes" id="UP000008144"/>
    </source>
</evidence>
<dbReference type="Gene3D" id="2.60.40.3210">
    <property type="entry name" value="Zona pellucida, ZP-N domain"/>
    <property type="match status" value="1"/>
</dbReference>
<dbReference type="HOGENOM" id="CLU_380323_0_0_1"/>
<keyword evidence="4" id="KW-0812">Transmembrane</keyword>
<feature type="compositionally biased region" description="Acidic residues" evidence="3">
    <location>
        <begin position="610"/>
        <end position="628"/>
    </location>
</feature>
<dbReference type="Gene3D" id="2.60.40.4100">
    <property type="entry name" value="Zona pellucida, ZP-C domain"/>
    <property type="match status" value="1"/>
</dbReference>
<keyword evidence="4" id="KW-0472">Membrane</keyword>
<dbReference type="InParanoid" id="F7AZK0"/>
<dbReference type="OrthoDB" id="10063988at2759"/>
<dbReference type="GeneTree" id="ENSGT00940000163632"/>
<dbReference type="KEGG" id="cin:100177359"/>
<reference evidence="7" key="2">
    <citation type="journal article" date="2008" name="Genome Biol.">
        <title>Improved genome assembly and evidence-based global gene model set for the chordate Ciona intestinalis: new insight into intron and operon populations.</title>
        <authorList>
            <person name="Satou Y."/>
            <person name="Mineta K."/>
            <person name="Ogasawara M."/>
            <person name="Sasakura Y."/>
            <person name="Shoguchi E."/>
            <person name="Ueno K."/>
            <person name="Yamada L."/>
            <person name="Matsumoto J."/>
            <person name="Wasserscheid J."/>
            <person name="Dewar K."/>
            <person name="Wiley G.B."/>
            <person name="Macmil S.L."/>
            <person name="Roe B.A."/>
            <person name="Zeller R.W."/>
            <person name="Hastings K.E."/>
            <person name="Lemaire P."/>
            <person name="Lindquist E."/>
            <person name="Endo T."/>
            <person name="Hotta K."/>
            <person name="Inaba K."/>
        </authorList>
    </citation>
    <scope>NUCLEOTIDE SEQUENCE [LARGE SCALE GENOMIC DNA]</scope>
    <source>
        <strain evidence="7">wild type</strain>
    </source>
</reference>
<keyword evidence="2" id="KW-1015">Disulfide bond</keyword>
<dbReference type="RefSeq" id="XP_002126420.1">
    <property type="nucleotide sequence ID" value="XM_002126384.5"/>
</dbReference>
<sequence length="728" mass="79790">MRLFILVGFLFSSLICQVLAQTCAGNGNCDEQCLYRGSGSRTCGCQCLSTLNADGRTCDPTFQCGTDIYIVADASIIVDPTDCLLATIPGFTTTWPGWTVWKKILVAIFSFFVEEEAHQNINVGAKLFASLSDSPIIANYTGGPTVMDALNTIQGMNQPLCGSLSSYVRHIGQGVEKNPGLNDWVYRGPYSFRPFSTTARVAIALNYGPSNTMNEQTISFWRERILQQFDRLIVITRSNISVAADKTRNDREARLFACGHPTAPCAFVLYIDALNDFGLPLSNDILSTLTSSTSCLERLAQNITTSLTSCDSNMTLTIPKCKLRGLTPSDLRLNDVTCNVATYTREVGDNYIIDIPYGVCGATQELQGGSGGVLSLHKQMVQTRNFSASQLLPSVKFNIECTAPTQANTSSITIKPAAHLVEGKLVQQGNFPLSLDVYTNSSFSTKQTGNLAYVIDCPVYIEGSSSPISDGLTLKLWTCTATPTSNINDPVSYALISNGGCQKDPTVEFQTRASPGQVRFKFNMFEFVSNRSALEVQRGPVYIHCSFIMCRSSDTTGRCGQVCHSRRKRTTESDDGESVTKSVGPFTLKAKGEKDGTSNEDVEISRDDADFIQDDTTNDDTTNDDITNDDITQGRRIEFVVEGERNRSTMGDAAFIFVIVFGCYFALRYFQDRMTSGVVPGACVKHPLEGYIPAQPDWCDKCCHKPVPTGLNQSDPDLHDQKPPEYQE</sequence>
<protein>
    <submittedName>
        <fullName evidence="7">Uncharacterized LOC100177359</fullName>
    </submittedName>
</protein>
<gene>
    <name evidence="7" type="primary">LOC100177359</name>
</gene>
<evidence type="ECO:0000256" key="5">
    <source>
        <dbReference type="SAM" id="SignalP"/>
    </source>
</evidence>
<dbReference type="PANTHER" id="PTHR14002:SF54">
    <property type="entry name" value="ZONA PELLUCIDA SPERM-BINDING PROTEIN 2"/>
    <property type="match status" value="1"/>
</dbReference>
<proteinExistence type="predicted"/>
<dbReference type="PROSITE" id="PS51034">
    <property type="entry name" value="ZP_2"/>
    <property type="match status" value="1"/>
</dbReference>
<name>F7AZK0_CIOIN</name>
<reference evidence="7" key="4">
    <citation type="submission" date="2025-09" db="UniProtKB">
        <authorList>
            <consortium name="Ensembl"/>
        </authorList>
    </citation>
    <scope>IDENTIFICATION</scope>
</reference>
<feature type="domain" description="ZP" evidence="6">
    <location>
        <begin position="309"/>
        <end position="566"/>
    </location>
</feature>
<evidence type="ECO:0000256" key="4">
    <source>
        <dbReference type="SAM" id="Phobius"/>
    </source>
</evidence>
<dbReference type="SMART" id="SM00241">
    <property type="entry name" value="ZP"/>
    <property type="match status" value="1"/>
</dbReference>
<evidence type="ECO:0000256" key="3">
    <source>
        <dbReference type="SAM" id="MobiDB-lite"/>
    </source>
</evidence>
<evidence type="ECO:0000313" key="7">
    <source>
        <dbReference type="Ensembl" id="ENSCINP00000026006.2"/>
    </source>
</evidence>
<evidence type="ECO:0000259" key="6">
    <source>
        <dbReference type="PROSITE" id="PS51034"/>
    </source>
</evidence>
<feature type="compositionally biased region" description="Basic and acidic residues" evidence="3">
    <location>
        <begin position="590"/>
        <end position="609"/>
    </location>
</feature>
<accession>F7AZK0</accession>
<dbReference type="InterPro" id="IPR055355">
    <property type="entry name" value="ZP-C"/>
</dbReference>
<feature type="chain" id="PRO_5014090536" evidence="5">
    <location>
        <begin position="21"/>
        <end position="728"/>
    </location>
</feature>
<dbReference type="AlphaFoldDB" id="F7AZK0"/>
<dbReference type="EMBL" id="EAAA01001320">
    <property type="status" value="NOT_ANNOTATED_CDS"/>
    <property type="molecule type" value="Genomic_DNA"/>
</dbReference>
<dbReference type="STRING" id="7719.ENSCINP00000026006"/>
<keyword evidence="8" id="KW-1185">Reference proteome</keyword>
<accession>A0A1W2WC04</accession>
<dbReference type="Ensembl" id="ENSCINT00000026252.2">
    <property type="protein sequence ID" value="ENSCINP00000026006.2"/>
    <property type="gene ID" value="ENSCING00000014359.2"/>
</dbReference>